<keyword evidence="4" id="KW-1185">Reference proteome</keyword>
<organism evidence="3 4">
    <name type="scientific">Heterostelium pallidum (strain ATCC 26659 / Pp 5 / PN500)</name>
    <name type="common">Cellular slime mold</name>
    <name type="synonym">Polysphondylium pallidum</name>
    <dbReference type="NCBI Taxonomy" id="670386"/>
    <lineage>
        <taxon>Eukaryota</taxon>
        <taxon>Amoebozoa</taxon>
        <taxon>Evosea</taxon>
        <taxon>Eumycetozoa</taxon>
        <taxon>Dictyostelia</taxon>
        <taxon>Acytosteliales</taxon>
        <taxon>Acytosteliaceae</taxon>
        <taxon>Heterostelium</taxon>
    </lineage>
</organism>
<feature type="compositionally biased region" description="Low complexity" evidence="1">
    <location>
        <begin position="100"/>
        <end position="128"/>
    </location>
</feature>
<evidence type="ECO:0000313" key="3">
    <source>
        <dbReference type="EMBL" id="EFA84292.1"/>
    </source>
</evidence>
<reference evidence="3 4" key="1">
    <citation type="journal article" date="2011" name="Genome Res.">
        <title>Phylogeny-wide analysis of social amoeba genomes highlights ancient origins for complex intercellular communication.</title>
        <authorList>
            <person name="Heidel A.J."/>
            <person name="Lawal H.M."/>
            <person name="Felder M."/>
            <person name="Schilde C."/>
            <person name="Helps N.R."/>
            <person name="Tunggal B."/>
            <person name="Rivero F."/>
            <person name="John U."/>
            <person name="Schleicher M."/>
            <person name="Eichinger L."/>
            <person name="Platzer M."/>
            <person name="Noegel A.A."/>
            <person name="Schaap P."/>
            <person name="Gloeckner G."/>
        </authorList>
    </citation>
    <scope>NUCLEOTIDE SEQUENCE [LARGE SCALE GENOMIC DNA]</scope>
    <source>
        <strain evidence="4">ATCC 26659 / Pp 5 / PN500</strain>
    </source>
</reference>
<evidence type="ECO:0000256" key="2">
    <source>
        <dbReference type="SAM" id="Phobius"/>
    </source>
</evidence>
<evidence type="ECO:0000256" key="1">
    <source>
        <dbReference type="SAM" id="MobiDB-lite"/>
    </source>
</evidence>
<evidence type="ECO:0000313" key="4">
    <source>
        <dbReference type="Proteomes" id="UP000001396"/>
    </source>
</evidence>
<accession>D3B4P4</accession>
<protein>
    <submittedName>
        <fullName evidence="3">Uncharacterized protein</fullName>
    </submittedName>
</protein>
<dbReference type="Proteomes" id="UP000001396">
    <property type="component" value="Unassembled WGS sequence"/>
</dbReference>
<feature type="transmembrane region" description="Helical" evidence="2">
    <location>
        <begin position="236"/>
        <end position="256"/>
    </location>
</feature>
<dbReference type="AlphaFoldDB" id="D3B4P4"/>
<dbReference type="InParanoid" id="D3B4P4"/>
<proteinExistence type="predicted"/>
<feature type="transmembrane region" description="Helical" evidence="2">
    <location>
        <begin position="187"/>
        <end position="204"/>
    </location>
</feature>
<feature type="compositionally biased region" description="Low complexity" evidence="1">
    <location>
        <begin position="20"/>
        <end position="59"/>
    </location>
</feature>
<keyword evidence="2" id="KW-0472">Membrane</keyword>
<sequence length="312" mass="36039">MLSNNFDFDTNDNKDDDFNLLDSNNKSPKPALPPSLASPQYSSNKNNNNNNNINKSNINQDNDEDSNDFAKRLSNVNQHLSQQASANSNHVLPSNVQQGNGNSPFPTTTTTTTNNNNSNNSSSYNKYTPTFNDEDYAAELQSEYNRENSHQQQNESLFDPSYDSTFDLPEIVTHSEDHHRYISLKRTATIIKAISMFIMFFSIMTYFVQAWWLIFSLGLVMNPLGFYSAHYFKGRMFLMFNAYLVVDIIFRLSYLFANIKTLNGFGIFLSFVIVFMEGYFTYFCWNFYKRLPKTMTPTLREFFRQDAGLFSV</sequence>
<keyword evidence="2" id="KW-0812">Transmembrane</keyword>
<dbReference type="EMBL" id="ADBJ01000010">
    <property type="protein sequence ID" value="EFA84292.1"/>
    <property type="molecule type" value="Genomic_DNA"/>
</dbReference>
<keyword evidence="2" id="KW-1133">Transmembrane helix</keyword>
<comment type="caution">
    <text evidence="3">The sequence shown here is derived from an EMBL/GenBank/DDBJ whole genome shotgun (WGS) entry which is preliminary data.</text>
</comment>
<feature type="region of interest" description="Disordered" evidence="1">
    <location>
        <begin position="1"/>
        <end position="68"/>
    </location>
</feature>
<dbReference type="RefSeq" id="XP_020436408.1">
    <property type="nucleotide sequence ID" value="XM_020574336.1"/>
</dbReference>
<feature type="transmembrane region" description="Helical" evidence="2">
    <location>
        <begin position="262"/>
        <end position="285"/>
    </location>
</feature>
<dbReference type="OMA" id="MNINDND"/>
<feature type="region of interest" description="Disordered" evidence="1">
    <location>
        <begin position="91"/>
        <end position="128"/>
    </location>
</feature>
<gene>
    <name evidence="3" type="ORF">PPL_03369</name>
</gene>
<name>D3B4P4_HETP5</name>
<dbReference type="GeneID" id="31358891"/>